<dbReference type="Proteomes" id="UP001612415">
    <property type="component" value="Unassembled WGS sequence"/>
</dbReference>
<dbReference type="EMBL" id="JBITDC010000002">
    <property type="protein sequence ID" value="MFI5673927.1"/>
    <property type="molecule type" value="Genomic_DNA"/>
</dbReference>
<reference evidence="2 3" key="1">
    <citation type="submission" date="2024-10" db="EMBL/GenBank/DDBJ databases">
        <title>The Natural Products Discovery Center: Release of the First 8490 Sequenced Strains for Exploring Actinobacteria Biosynthetic Diversity.</title>
        <authorList>
            <person name="Kalkreuter E."/>
            <person name="Kautsar S.A."/>
            <person name="Yang D."/>
            <person name="Bader C.D."/>
            <person name="Teijaro C.N."/>
            <person name="Fluegel L."/>
            <person name="Davis C.M."/>
            <person name="Simpson J.R."/>
            <person name="Lauterbach L."/>
            <person name="Steele A.D."/>
            <person name="Gui C."/>
            <person name="Meng S."/>
            <person name="Li G."/>
            <person name="Viehrig K."/>
            <person name="Ye F."/>
            <person name="Su P."/>
            <person name="Kiefer A.F."/>
            <person name="Nichols A."/>
            <person name="Cepeda A.J."/>
            <person name="Yan W."/>
            <person name="Fan B."/>
            <person name="Jiang Y."/>
            <person name="Adhikari A."/>
            <person name="Zheng C.-J."/>
            <person name="Schuster L."/>
            <person name="Cowan T.M."/>
            <person name="Smanski M.J."/>
            <person name="Chevrette M.G."/>
            <person name="De Carvalho L.P.S."/>
            <person name="Shen B."/>
        </authorList>
    </citation>
    <scope>NUCLEOTIDE SEQUENCE [LARGE SCALE GENOMIC DNA]</scope>
    <source>
        <strain evidence="2 3">NPDC051599</strain>
    </source>
</reference>
<organism evidence="2 3">
    <name type="scientific">Streptomyces cellulosae</name>
    <dbReference type="NCBI Taxonomy" id="1968"/>
    <lineage>
        <taxon>Bacteria</taxon>
        <taxon>Bacillati</taxon>
        <taxon>Actinomycetota</taxon>
        <taxon>Actinomycetes</taxon>
        <taxon>Kitasatosporales</taxon>
        <taxon>Streptomycetaceae</taxon>
        <taxon>Streptomyces</taxon>
    </lineage>
</organism>
<evidence type="ECO:0000313" key="2">
    <source>
        <dbReference type="EMBL" id="MFI5673927.1"/>
    </source>
</evidence>
<comment type="caution">
    <text evidence="2">The sequence shown here is derived from an EMBL/GenBank/DDBJ whole genome shotgun (WGS) entry which is preliminary data.</text>
</comment>
<name>A0ABW7XV16_STRCE</name>
<proteinExistence type="predicted"/>
<accession>A0ABW7XV16</accession>
<evidence type="ECO:0000313" key="3">
    <source>
        <dbReference type="Proteomes" id="UP001612415"/>
    </source>
</evidence>
<protein>
    <submittedName>
        <fullName evidence="2">Uncharacterized protein</fullName>
    </submittedName>
</protein>
<evidence type="ECO:0000256" key="1">
    <source>
        <dbReference type="SAM" id="MobiDB-lite"/>
    </source>
</evidence>
<dbReference type="RefSeq" id="WP_398654907.1">
    <property type="nucleotide sequence ID" value="NZ_JBITDC010000002.1"/>
</dbReference>
<sequence>MAATAQSLIDEAKNKQNQVARKKPAHPDEISHLKIAAHLALAQSNIELATAIKALKESAGKNNGTLKDAITALTTKIADLAKK</sequence>
<keyword evidence="3" id="KW-1185">Reference proteome</keyword>
<gene>
    <name evidence="2" type="ORF">ACIA8P_04555</name>
</gene>
<feature type="region of interest" description="Disordered" evidence="1">
    <location>
        <begin position="1"/>
        <end position="26"/>
    </location>
</feature>